<evidence type="ECO:0000313" key="1">
    <source>
        <dbReference type="EMBL" id="SES01807.1"/>
    </source>
</evidence>
<name>A0A1H9TY44_9PSED</name>
<protein>
    <submittedName>
        <fullName evidence="1">Uncharacterized protein</fullName>
    </submittedName>
</protein>
<dbReference type="EMBL" id="FOEQ01000017">
    <property type="protein sequence ID" value="SES01807.1"/>
    <property type="molecule type" value="Genomic_DNA"/>
</dbReference>
<evidence type="ECO:0000313" key="2">
    <source>
        <dbReference type="Proteomes" id="UP000199221"/>
    </source>
</evidence>
<organism evidence="1 2">
    <name type="scientific">Pseudomonas soli</name>
    <dbReference type="NCBI Taxonomy" id="1306993"/>
    <lineage>
        <taxon>Bacteria</taxon>
        <taxon>Pseudomonadati</taxon>
        <taxon>Pseudomonadota</taxon>
        <taxon>Gammaproteobacteria</taxon>
        <taxon>Pseudomonadales</taxon>
        <taxon>Pseudomonadaceae</taxon>
        <taxon>Pseudomonas</taxon>
    </lineage>
</organism>
<dbReference type="Proteomes" id="UP000199221">
    <property type="component" value="Unassembled WGS sequence"/>
</dbReference>
<proteinExistence type="predicted"/>
<accession>A0A1H9TY44</accession>
<sequence length="42" mass="4832">MSKVFLPPILVGQCFDTPPLQLDKLLRGLAKTRGWQFREEMA</sequence>
<gene>
    <name evidence="1" type="ORF">SAMN05216230_11710</name>
</gene>
<dbReference type="AlphaFoldDB" id="A0A1H9TY44"/>
<reference evidence="1 2" key="1">
    <citation type="submission" date="2016-10" db="EMBL/GenBank/DDBJ databases">
        <authorList>
            <person name="de Groot N.N."/>
        </authorList>
    </citation>
    <scope>NUCLEOTIDE SEQUENCE [LARGE SCALE GENOMIC DNA]</scope>
    <source>
        <strain evidence="1 2">LMG 27941</strain>
    </source>
</reference>